<keyword evidence="3" id="KW-1185">Reference proteome</keyword>
<feature type="transmembrane region" description="Helical" evidence="1">
    <location>
        <begin position="117"/>
        <end position="141"/>
    </location>
</feature>
<evidence type="ECO:0000313" key="2">
    <source>
        <dbReference type="EMBL" id="PPR05120.1"/>
    </source>
</evidence>
<protein>
    <submittedName>
        <fullName evidence="2">Uncharacterized protein</fullName>
    </submittedName>
</protein>
<sequence>MSASILAKDGAYKDDFCRKVGEGYVGSSRHQAAKQGAFYYFIAAIVVLMLLKLCYEEGRSVCRPSVLQYETSYAVLEDVGFGGSTLVNPEFQNSNYHMNVECGLTDVRSFAEILHTLLLLFVVLWICFSVRMLLCTCLLLMPTPAQVTASPRSHSREPAIILPGNAKHIEGDELARRTFRSPRASNFVTGVGRVWDALALNEVGLKLWVSVPDPEKSELGLFRKSIAIQWVQKSGGLSENRLRRARSSSLLVLERFVPRTSLIHDIQIKSLQKQDEGAPKAYWVFTSLSDLHVMRLIHSMLAQVRSFWIFVEIRQGGSASCRAVMNGLTRGRVLHVSLRVLKLGSWDAPPSVQENRHPLRPST</sequence>
<feature type="transmembrane region" description="Helical" evidence="1">
    <location>
        <begin position="37"/>
        <end position="55"/>
    </location>
</feature>
<comment type="caution">
    <text evidence="2">The sequence shown here is derived from an EMBL/GenBank/DDBJ whole genome shotgun (WGS) entry which is preliminary data.</text>
</comment>
<evidence type="ECO:0000256" key="1">
    <source>
        <dbReference type="SAM" id="Phobius"/>
    </source>
</evidence>
<dbReference type="AlphaFoldDB" id="A0A409YQ47"/>
<keyword evidence="1" id="KW-1133">Transmembrane helix</keyword>
<dbReference type="Proteomes" id="UP000284706">
    <property type="component" value="Unassembled WGS sequence"/>
</dbReference>
<keyword evidence="1" id="KW-0812">Transmembrane</keyword>
<name>A0A409YQ47_9AGAR</name>
<dbReference type="InParanoid" id="A0A409YQ47"/>
<reference evidence="2 3" key="1">
    <citation type="journal article" date="2018" name="Evol. Lett.">
        <title>Horizontal gene cluster transfer increased hallucinogenic mushroom diversity.</title>
        <authorList>
            <person name="Reynolds H.T."/>
            <person name="Vijayakumar V."/>
            <person name="Gluck-Thaler E."/>
            <person name="Korotkin H.B."/>
            <person name="Matheny P.B."/>
            <person name="Slot J.C."/>
        </authorList>
    </citation>
    <scope>NUCLEOTIDE SEQUENCE [LARGE SCALE GENOMIC DNA]</scope>
    <source>
        <strain evidence="2 3">SRW20</strain>
    </source>
</reference>
<gene>
    <name evidence="2" type="ORF">CVT26_012208</name>
</gene>
<evidence type="ECO:0000313" key="3">
    <source>
        <dbReference type="Proteomes" id="UP000284706"/>
    </source>
</evidence>
<accession>A0A409YQ47</accession>
<keyword evidence="1" id="KW-0472">Membrane</keyword>
<dbReference type="EMBL" id="NHYE01000516">
    <property type="protein sequence ID" value="PPR05120.1"/>
    <property type="molecule type" value="Genomic_DNA"/>
</dbReference>
<proteinExistence type="predicted"/>
<organism evidence="2 3">
    <name type="scientific">Gymnopilus dilepis</name>
    <dbReference type="NCBI Taxonomy" id="231916"/>
    <lineage>
        <taxon>Eukaryota</taxon>
        <taxon>Fungi</taxon>
        <taxon>Dikarya</taxon>
        <taxon>Basidiomycota</taxon>
        <taxon>Agaricomycotina</taxon>
        <taxon>Agaricomycetes</taxon>
        <taxon>Agaricomycetidae</taxon>
        <taxon>Agaricales</taxon>
        <taxon>Agaricineae</taxon>
        <taxon>Hymenogastraceae</taxon>
        <taxon>Gymnopilus</taxon>
    </lineage>
</organism>